<dbReference type="PRINTS" id="PR00344">
    <property type="entry name" value="BCTRLSENSOR"/>
</dbReference>
<comment type="caution">
    <text evidence="10">The sequence shown here is derived from an EMBL/GenBank/DDBJ whole genome shotgun (WGS) entry which is preliminary data.</text>
</comment>
<evidence type="ECO:0000256" key="2">
    <source>
        <dbReference type="ARBA" id="ARBA00012438"/>
    </source>
</evidence>
<evidence type="ECO:0000256" key="4">
    <source>
        <dbReference type="ARBA" id="ARBA00023012"/>
    </source>
</evidence>
<dbReference type="SMART" id="SM00448">
    <property type="entry name" value="REC"/>
    <property type="match status" value="1"/>
</dbReference>
<dbReference type="InterPro" id="IPR011006">
    <property type="entry name" value="CheY-like_superfamily"/>
</dbReference>
<keyword evidence="3 7" id="KW-0597">Phosphoprotein</keyword>
<dbReference type="InterPro" id="IPR005467">
    <property type="entry name" value="His_kinase_dom"/>
</dbReference>
<reference evidence="10 11" key="1">
    <citation type="submission" date="2020-10" db="EMBL/GenBank/DDBJ databases">
        <title>Connecting structure to function with the recovery of over 1000 high-quality activated sludge metagenome-assembled genomes encoding full-length rRNA genes using long-read sequencing.</title>
        <authorList>
            <person name="Singleton C.M."/>
            <person name="Petriglieri F."/>
            <person name="Kristensen J.M."/>
            <person name="Kirkegaard R.H."/>
            <person name="Michaelsen T.Y."/>
            <person name="Andersen M.H."/>
            <person name="Karst S.M."/>
            <person name="Dueholm M.S."/>
            <person name="Nielsen P.H."/>
            <person name="Albertsen M."/>
        </authorList>
    </citation>
    <scope>NUCLEOTIDE SEQUENCE [LARGE SCALE GENOMIC DNA]</scope>
    <source>
        <strain evidence="10">EsbW_18-Q3-R4-48_BATAC.463</strain>
    </source>
</reference>
<feature type="domain" description="Histidine kinase" evidence="8">
    <location>
        <begin position="1"/>
        <end position="215"/>
    </location>
</feature>
<dbReference type="EC" id="2.7.13.3" evidence="2"/>
<dbReference type="Gene3D" id="1.10.287.130">
    <property type="match status" value="1"/>
</dbReference>
<feature type="modified residue" description="4-aspartylphosphate" evidence="7">
    <location>
        <position position="294"/>
    </location>
</feature>
<feature type="domain" description="Response regulatory" evidence="9">
    <location>
        <begin position="245"/>
        <end position="361"/>
    </location>
</feature>
<dbReference type="Gene3D" id="3.30.565.10">
    <property type="entry name" value="Histidine kinase-like ATPase, C-terminal domain"/>
    <property type="match status" value="1"/>
</dbReference>
<dbReference type="PROSITE" id="PS50109">
    <property type="entry name" value="HIS_KIN"/>
    <property type="match status" value="1"/>
</dbReference>
<evidence type="ECO:0000313" key="10">
    <source>
        <dbReference type="EMBL" id="MBK7416294.1"/>
    </source>
</evidence>
<organism evidence="10 11">
    <name type="scientific">Candidatus Dechloromonas phosphorivorans</name>
    <dbReference type="NCBI Taxonomy" id="2899244"/>
    <lineage>
        <taxon>Bacteria</taxon>
        <taxon>Pseudomonadati</taxon>
        <taxon>Pseudomonadota</taxon>
        <taxon>Betaproteobacteria</taxon>
        <taxon>Rhodocyclales</taxon>
        <taxon>Azonexaceae</taxon>
        <taxon>Dechloromonas</taxon>
    </lineage>
</organism>
<gene>
    <name evidence="10" type="ORF">IPJ38_15520</name>
</gene>
<sequence>MSHEIRTPMNAILGLAHLLLKDASEPKARDQLGKLSDSGKHLLNVINNILDFSKIEAGKLVLENAVFSPAQVVDRSLSMLSERAAAKGLQLVKEIDSTLPNWLSGDALRLEQSLLNYLGNAIKFSEQGTITVRASASQDDGQSVLLRFEVQDQGIGIAPEQRDKLFSAFSQADDTTTRRFGGTGLGLVINRQGEAGVESELGTGSVFWITARLAKVAERTPLPPRAKESSVLPETLIAQRFGGARVLLVEDDLISREVALELLLLAGLVVDTAENGQLAIASVRTHDYALVLMDMQMPVLGGLAATRAIRLMPGKATLPILAMTAHAFEEDRKACLDAGMNDHISKPVDPDVLYATLIKWLALAG</sequence>
<evidence type="ECO:0000256" key="7">
    <source>
        <dbReference type="PROSITE-ProRule" id="PRU00169"/>
    </source>
</evidence>
<dbReference type="InterPro" id="IPR036890">
    <property type="entry name" value="HATPase_C_sf"/>
</dbReference>
<evidence type="ECO:0000313" key="11">
    <source>
        <dbReference type="Proteomes" id="UP000739411"/>
    </source>
</evidence>
<dbReference type="Gene3D" id="3.40.50.2300">
    <property type="match status" value="1"/>
</dbReference>
<dbReference type="CDD" id="cd17546">
    <property type="entry name" value="REC_hyHK_CKI1_RcsC-like"/>
    <property type="match status" value="1"/>
</dbReference>
<dbReference type="SMART" id="SM00388">
    <property type="entry name" value="HisKA"/>
    <property type="match status" value="1"/>
</dbReference>
<dbReference type="Proteomes" id="UP000739411">
    <property type="component" value="Unassembled WGS sequence"/>
</dbReference>
<dbReference type="InterPro" id="IPR001789">
    <property type="entry name" value="Sig_transdc_resp-reg_receiver"/>
</dbReference>
<dbReference type="SUPFAM" id="SSF52172">
    <property type="entry name" value="CheY-like"/>
    <property type="match status" value="1"/>
</dbReference>
<dbReference type="PROSITE" id="PS50110">
    <property type="entry name" value="RESPONSE_REGULATORY"/>
    <property type="match status" value="1"/>
</dbReference>
<dbReference type="SMART" id="SM00387">
    <property type="entry name" value="HATPase_c"/>
    <property type="match status" value="1"/>
</dbReference>
<dbReference type="Pfam" id="PF02518">
    <property type="entry name" value="HATPase_c"/>
    <property type="match status" value="1"/>
</dbReference>
<evidence type="ECO:0000256" key="5">
    <source>
        <dbReference type="ARBA" id="ARBA00058004"/>
    </source>
</evidence>
<dbReference type="InterPro" id="IPR036097">
    <property type="entry name" value="HisK_dim/P_sf"/>
</dbReference>
<name>A0A935K458_9RHOO</name>
<dbReference type="FunFam" id="3.30.565.10:FF:000010">
    <property type="entry name" value="Sensor histidine kinase RcsC"/>
    <property type="match status" value="1"/>
</dbReference>
<proteinExistence type="predicted"/>
<dbReference type="InterPro" id="IPR004358">
    <property type="entry name" value="Sig_transdc_His_kin-like_C"/>
</dbReference>
<comment type="catalytic activity">
    <reaction evidence="1">
        <text>ATP + protein L-histidine = ADP + protein N-phospho-L-histidine.</text>
        <dbReference type="EC" id="2.7.13.3"/>
    </reaction>
</comment>
<evidence type="ECO:0000259" key="8">
    <source>
        <dbReference type="PROSITE" id="PS50109"/>
    </source>
</evidence>
<dbReference type="GO" id="GO:0000155">
    <property type="term" value="F:phosphorelay sensor kinase activity"/>
    <property type="evidence" value="ECO:0007669"/>
    <property type="project" value="InterPro"/>
</dbReference>
<dbReference type="Pfam" id="PF00072">
    <property type="entry name" value="Response_reg"/>
    <property type="match status" value="1"/>
</dbReference>
<dbReference type="EMBL" id="JADJMS010000038">
    <property type="protein sequence ID" value="MBK7416294.1"/>
    <property type="molecule type" value="Genomic_DNA"/>
</dbReference>
<dbReference type="CDD" id="cd16922">
    <property type="entry name" value="HATPase_EvgS-ArcB-TorS-like"/>
    <property type="match status" value="1"/>
</dbReference>
<evidence type="ECO:0000259" key="9">
    <source>
        <dbReference type="PROSITE" id="PS50110"/>
    </source>
</evidence>
<dbReference type="Pfam" id="PF00512">
    <property type="entry name" value="HisKA"/>
    <property type="match status" value="1"/>
</dbReference>
<dbReference type="SUPFAM" id="SSF55874">
    <property type="entry name" value="ATPase domain of HSP90 chaperone/DNA topoisomerase II/histidine kinase"/>
    <property type="match status" value="1"/>
</dbReference>
<dbReference type="CDD" id="cd00082">
    <property type="entry name" value="HisKA"/>
    <property type="match status" value="1"/>
</dbReference>
<comment type="function">
    <text evidence="5">Member of the two-component regulatory system BvgS/BvgA. Phosphorylates BvgA via a four-step phosphorelay in response to environmental signals.</text>
</comment>
<dbReference type="PANTHER" id="PTHR45339:SF1">
    <property type="entry name" value="HYBRID SIGNAL TRANSDUCTION HISTIDINE KINASE J"/>
    <property type="match status" value="1"/>
</dbReference>
<dbReference type="PANTHER" id="PTHR45339">
    <property type="entry name" value="HYBRID SIGNAL TRANSDUCTION HISTIDINE KINASE J"/>
    <property type="match status" value="1"/>
</dbReference>
<evidence type="ECO:0000256" key="3">
    <source>
        <dbReference type="ARBA" id="ARBA00022553"/>
    </source>
</evidence>
<evidence type="ECO:0000256" key="6">
    <source>
        <dbReference type="ARBA" id="ARBA00070152"/>
    </source>
</evidence>
<evidence type="ECO:0000256" key="1">
    <source>
        <dbReference type="ARBA" id="ARBA00000085"/>
    </source>
</evidence>
<keyword evidence="4" id="KW-0902">Two-component regulatory system</keyword>
<protein>
    <recommendedName>
        <fullName evidence="6">Virulence sensor protein BvgS</fullName>
        <ecNumber evidence="2">2.7.13.3</ecNumber>
    </recommendedName>
</protein>
<dbReference type="InterPro" id="IPR003594">
    <property type="entry name" value="HATPase_dom"/>
</dbReference>
<dbReference type="SUPFAM" id="SSF47384">
    <property type="entry name" value="Homodimeric domain of signal transducing histidine kinase"/>
    <property type="match status" value="1"/>
</dbReference>
<dbReference type="AlphaFoldDB" id="A0A935K458"/>
<dbReference type="InterPro" id="IPR003661">
    <property type="entry name" value="HisK_dim/P_dom"/>
</dbReference>
<accession>A0A935K458</accession>